<dbReference type="GO" id="GO:0072594">
    <property type="term" value="P:establishment of protein localization to organelle"/>
    <property type="evidence" value="ECO:0007669"/>
    <property type="project" value="TreeGrafter"/>
</dbReference>
<comment type="similarity">
    <text evidence="8">Belongs to the LAMP family.</text>
</comment>
<dbReference type="GO" id="GO:0005886">
    <property type="term" value="C:plasma membrane"/>
    <property type="evidence" value="ECO:0007669"/>
    <property type="project" value="TreeGrafter"/>
</dbReference>
<comment type="caution">
    <text evidence="8">Lacks conserved residue(s) required for the propagation of feature annotation.</text>
</comment>
<evidence type="ECO:0000256" key="6">
    <source>
        <dbReference type="ARBA" id="ARBA00023136"/>
    </source>
</evidence>
<keyword evidence="4" id="KW-0967">Endosome</keyword>
<dbReference type="Ensembl" id="ENSSTUT00000118316.1">
    <property type="protein sequence ID" value="ENSSTUP00000110517.1"/>
    <property type="gene ID" value="ENSSTUG00000049015.1"/>
</dbReference>
<keyword evidence="8" id="KW-1015">Disulfide bond</keyword>
<feature type="domain" description="Lysosome-associated membrane glycoprotein 2-like luminal" evidence="10">
    <location>
        <begin position="79"/>
        <end position="220"/>
    </location>
</feature>
<evidence type="ECO:0000313" key="11">
    <source>
        <dbReference type="Ensembl" id="ENSSTUP00000110517.1"/>
    </source>
</evidence>
<evidence type="ECO:0000259" key="10">
    <source>
        <dbReference type="Pfam" id="PF01299"/>
    </source>
</evidence>
<dbReference type="Pfam" id="PF01299">
    <property type="entry name" value="Lamp2-like_luminal"/>
    <property type="match status" value="1"/>
</dbReference>
<reference evidence="11" key="2">
    <citation type="submission" date="2025-09" db="UniProtKB">
        <authorList>
            <consortium name="Ensembl"/>
        </authorList>
    </citation>
    <scope>IDENTIFICATION</scope>
</reference>
<feature type="disulfide bond" evidence="8">
    <location>
        <begin position="194"/>
        <end position="231"/>
    </location>
</feature>
<dbReference type="PANTHER" id="PTHR11506">
    <property type="entry name" value="LYSOSOME-ASSOCIATED MEMBRANE GLYCOPROTEIN"/>
    <property type="match status" value="1"/>
</dbReference>
<dbReference type="InParanoid" id="A0A674ES91"/>
<evidence type="ECO:0000313" key="12">
    <source>
        <dbReference type="Proteomes" id="UP000472277"/>
    </source>
</evidence>
<keyword evidence="6 8" id="KW-0472">Membrane</keyword>
<reference evidence="11" key="1">
    <citation type="submission" date="2025-08" db="UniProtKB">
        <authorList>
            <consortium name="Ensembl"/>
        </authorList>
    </citation>
    <scope>IDENTIFICATION</scope>
</reference>
<keyword evidence="7" id="KW-0325">Glycoprotein</keyword>
<dbReference type="GO" id="GO:0005765">
    <property type="term" value="C:lysosomal membrane"/>
    <property type="evidence" value="ECO:0007669"/>
    <property type="project" value="UniProtKB-SubCell"/>
</dbReference>
<keyword evidence="2 8" id="KW-0812">Transmembrane</keyword>
<dbReference type="InterPro" id="IPR048528">
    <property type="entry name" value="Lamp2-like_luminal"/>
</dbReference>
<proteinExistence type="inferred from homology"/>
<evidence type="ECO:0000256" key="5">
    <source>
        <dbReference type="ARBA" id="ARBA00022989"/>
    </source>
</evidence>
<dbReference type="AlphaFoldDB" id="A0A674ES91"/>
<keyword evidence="12" id="KW-1185">Reference proteome</keyword>
<accession>A0A674ES91</accession>
<comment type="subcellular location">
    <subcellularLocation>
        <location evidence="1">Endosome membrane</location>
        <topology evidence="1">Single-pass type I membrane protein</topology>
    </subcellularLocation>
    <subcellularLocation>
        <location evidence="8">Lysosome membrane</location>
        <topology evidence="8">Single-pass type I membrane protein</topology>
    </subcellularLocation>
</comment>
<gene>
    <name evidence="11" type="primary">LOC115158427</name>
</gene>
<dbReference type="Proteomes" id="UP000472277">
    <property type="component" value="Chromosome 22"/>
</dbReference>
<feature type="transmembrane region" description="Helical" evidence="9">
    <location>
        <begin position="239"/>
        <end position="263"/>
    </location>
</feature>
<organism evidence="11 12">
    <name type="scientific">Salmo trutta</name>
    <name type="common">Brown trout</name>
    <dbReference type="NCBI Taxonomy" id="8032"/>
    <lineage>
        <taxon>Eukaryota</taxon>
        <taxon>Metazoa</taxon>
        <taxon>Chordata</taxon>
        <taxon>Craniata</taxon>
        <taxon>Vertebrata</taxon>
        <taxon>Euteleostomi</taxon>
        <taxon>Actinopterygii</taxon>
        <taxon>Neopterygii</taxon>
        <taxon>Teleostei</taxon>
        <taxon>Protacanthopterygii</taxon>
        <taxon>Salmoniformes</taxon>
        <taxon>Salmonidae</taxon>
        <taxon>Salmoninae</taxon>
        <taxon>Salmo</taxon>
    </lineage>
</organism>
<keyword evidence="3" id="KW-0732">Signal</keyword>
<evidence type="ECO:0000256" key="8">
    <source>
        <dbReference type="PROSITE-ProRule" id="PRU00740"/>
    </source>
</evidence>
<dbReference type="GeneTree" id="ENSGT00950000182899"/>
<dbReference type="PANTHER" id="PTHR11506:SF30">
    <property type="entry name" value="LYSOSOME-ASSOCIATED MEMBRANE GLYCOPROTEIN 3"/>
    <property type="match status" value="1"/>
</dbReference>
<sequence>MNLRGICNCACECCPGFMVSVNCFTSHFTLHRFTGNSLMTAALNQTIITTDESGLNNPEPTEHSSLPEKPVLQPKETVPVTGNYVLNDTAGKPCIKVSMGVVYKVIDKKKASYFNLDPSTTLATGRCGQKEAVLSLAIVGEGGYLDLTFEKEGNISYVSKVRANLAPSKGNKNYPGVIEHEKLFPTAADHSLKCKSQTEFHLAENLRVKLGPLQFQAFKLTNGKFGEEVECWADFNKRIFPIIIGTTVVGLLLIAVLTFLIIWNSRRQAGYDRI</sequence>
<evidence type="ECO:0000256" key="2">
    <source>
        <dbReference type="ARBA" id="ARBA00022692"/>
    </source>
</evidence>
<evidence type="ECO:0000256" key="7">
    <source>
        <dbReference type="ARBA" id="ARBA00023180"/>
    </source>
</evidence>
<dbReference type="InterPro" id="IPR002000">
    <property type="entry name" value="Lysosome-assoc_membr_glycop"/>
</dbReference>
<protein>
    <submittedName>
        <fullName evidence="11">Lysosome-associated membrane glycoprotein 3-like</fullName>
    </submittedName>
</protein>
<evidence type="ECO:0000256" key="9">
    <source>
        <dbReference type="SAM" id="Phobius"/>
    </source>
</evidence>
<evidence type="ECO:0000256" key="4">
    <source>
        <dbReference type="ARBA" id="ARBA00022753"/>
    </source>
</evidence>
<evidence type="ECO:0000256" key="3">
    <source>
        <dbReference type="ARBA" id="ARBA00022729"/>
    </source>
</evidence>
<dbReference type="OMA" id="GPEVECW"/>
<dbReference type="PROSITE" id="PS51407">
    <property type="entry name" value="LAMP_3"/>
    <property type="match status" value="1"/>
</dbReference>
<dbReference type="Gene3D" id="2.40.160.110">
    <property type="match status" value="1"/>
</dbReference>
<evidence type="ECO:0000256" key="1">
    <source>
        <dbReference type="ARBA" id="ARBA00004530"/>
    </source>
</evidence>
<keyword evidence="8" id="KW-0458">Lysosome</keyword>
<dbReference type="GO" id="GO:0031902">
    <property type="term" value="C:late endosome membrane"/>
    <property type="evidence" value="ECO:0007669"/>
    <property type="project" value="TreeGrafter"/>
</dbReference>
<keyword evidence="5 9" id="KW-1133">Transmembrane helix</keyword>
<name>A0A674ES91_SALTR</name>